<gene>
    <name evidence="1" type="ORF">NPIL_122971</name>
</gene>
<keyword evidence="2" id="KW-1185">Reference proteome</keyword>
<sequence length="126" mass="14411">MITLFFEWYWGKGVQIQSTILPKKSYNICYETETEKNGIPIVYSFMIFKICAGLDIKVQLAPIDKRALNLPAKLELNEELNVQVEERKNSSRSKAPPIVNSVIIYKICLTLGLPVQLNEEAWFATT</sequence>
<dbReference type="EMBL" id="BMAW01083259">
    <property type="protein sequence ID" value="GFU32876.1"/>
    <property type="molecule type" value="Genomic_DNA"/>
</dbReference>
<name>A0A8X6QUS5_NEPPI</name>
<dbReference type="AlphaFoldDB" id="A0A8X6QUS5"/>
<dbReference type="Proteomes" id="UP000887013">
    <property type="component" value="Unassembled WGS sequence"/>
</dbReference>
<comment type="caution">
    <text evidence="1">The sequence shown here is derived from an EMBL/GenBank/DDBJ whole genome shotgun (WGS) entry which is preliminary data.</text>
</comment>
<accession>A0A8X6QUS5</accession>
<evidence type="ECO:0000313" key="1">
    <source>
        <dbReference type="EMBL" id="GFU32876.1"/>
    </source>
</evidence>
<reference evidence="1" key="1">
    <citation type="submission" date="2020-08" db="EMBL/GenBank/DDBJ databases">
        <title>Multicomponent nature underlies the extraordinary mechanical properties of spider dragline silk.</title>
        <authorList>
            <person name="Kono N."/>
            <person name="Nakamura H."/>
            <person name="Mori M."/>
            <person name="Yoshida Y."/>
            <person name="Ohtoshi R."/>
            <person name="Malay A.D."/>
            <person name="Moran D.A.P."/>
            <person name="Tomita M."/>
            <person name="Numata K."/>
            <person name="Arakawa K."/>
        </authorList>
    </citation>
    <scope>NUCLEOTIDE SEQUENCE</scope>
</reference>
<organism evidence="1 2">
    <name type="scientific">Nephila pilipes</name>
    <name type="common">Giant wood spider</name>
    <name type="synonym">Nephila maculata</name>
    <dbReference type="NCBI Taxonomy" id="299642"/>
    <lineage>
        <taxon>Eukaryota</taxon>
        <taxon>Metazoa</taxon>
        <taxon>Ecdysozoa</taxon>
        <taxon>Arthropoda</taxon>
        <taxon>Chelicerata</taxon>
        <taxon>Arachnida</taxon>
        <taxon>Araneae</taxon>
        <taxon>Araneomorphae</taxon>
        <taxon>Entelegynae</taxon>
        <taxon>Araneoidea</taxon>
        <taxon>Nephilidae</taxon>
        <taxon>Nephila</taxon>
    </lineage>
</organism>
<protein>
    <submittedName>
        <fullName evidence="1">Uncharacterized protein</fullName>
    </submittedName>
</protein>
<proteinExistence type="predicted"/>
<evidence type="ECO:0000313" key="2">
    <source>
        <dbReference type="Proteomes" id="UP000887013"/>
    </source>
</evidence>